<dbReference type="OrthoDB" id="3184970at2759"/>
<dbReference type="InterPro" id="IPR011333">
    <property type="entry name" value="SKP1/BTB/POZ_sf"/>
</dbReference>
<gene>
    <name evidence="1" type="ORF">Hypma_004608</name>
</gene>
<protein>
    <recommendedName>
        <fullName evidence="3">BTB domain-containing protein</fullName>
    </recommendedName>
</protein>
<evidence type="ECO:0000313" key="1">
    <source>
        <dbReference type="EMBL" id="RDB27117.1"/>
    </source>
</evidence>
<proteinExistence type="predicted"/>
<dbReference type="InParanoid" id="A0A369K2Z1"/>
<keyword evidence="2" id="KW-1185">Reference proteome</keyword>
<evidence type="ECO:0008006" key="3">
    <source>
        <dbReference type="Google" id="ProtNLM"/>
    </source>
</evidence>
<dbReference type="Gene3D" id="3.30.710.10">
    <property type="entry name" value="Potassium Channel Kv1.1, Chain A"/>
    <property type="match status" value="1"/>
</dbReference>
<sequence>MESYLGEELEKSTMSEKFCADDADVTFRSADGVLFRIHTLNLKAHAEGFPPPEFLESSEIVPLTETASTLDVLFRFIYPSRHPDLEHVDFAVLEPLAEAAEKYQVYSAMSVCRIYMKATLPLHPEAIMSYASRHDYPEIMALAAPPLLKRPLEDVASKMPLALLAPWVQYYGKWNHVLHGALSFFVSKGTAPIPLPPISGFGSTRPIARSIVISCPGCHASLENRIINIMAKLGAGVTSLQDLDSVFNLGFPPCCDKGAVQIQVWRSSIEVDIRSIPNFTTFV</sequence>
<dbReference type="AlphaFoldDB" id="A0A369K2Z1"/>
<name>A0A369K2Z1_HYPMA</name>
<organism evidence="1 2">
    <name type="scientific">Hypsizygus marmoreus</name>
    <name type="common">White beech mushroom</name>
    <name type="synonym">Agaricus marmoreus</name>
    <dbReference type="NCBI Taxonomy" id="39966"/>
    <lineage>
        <taxon>Eukaryota</taxon>
        <taxon>Fungi</taxon>
        <taxon>Dikarya</taxon>
        <taxon>Basidiomycota</taxon>
        <taxon>Agaricomycotina</taxon>
        <taxon>Agaricomycetes</taxon>
        <taxon>Agaricomycetidae</taxon>
        <taxon>Agaricales</taxon>
        <taxon>Tricholomatineae</taxon>
        <taxon>Lyophyllaceae</taxon>
        <taxon>Hypsizygus</taxon>
    </lineage>
</organism>
<dbReference type="EMBL" id="LUEZ02000018">
    <property type="protein sequence ID" value="RDB27117.1"/>
    <property type="molecule type" value="Genomic_DNA"/>
</dbReference>
<evidence type="ECO:0000313" key="2">
    <source>
        <dbReference type="Proteomes" id="UP000076154"/>
    </source>
</evidence>
<reference evidence="1" key="1">
    <citation type="submission" date="2018-04" db="EMBL/GenBank/DDBJ databases">
        <title>Whole genome sequencing of Hypsizygus marmoreus.</title>
        <authorList>
            <person name="Choi I.-G."/>
            <person name="Min B."/>
            <person name="Kim J.-G."/>
            <person name="Kim S."/>
            <person name="Oh Y.-L."/>
            <person name="Kong W.-S."/>
            <person name="Park H."/>
            <person name="Jeong J."/>
            <person name="Song E.-S."/>
        </authorList>
    </citation>
    <scope>NUCLEOTIDE SEQUENCE [LARGE SCALE GENOMIC DNA]</scope>
    <source>
        <strain evidence="1">51987-8</strain>
    </source>
</reference>
<dbReference type="Proteomes" id="UP000076154">
    <property type="component" value="Unassembled WGS sequence"/>
</dbReference>
<comment type="caution">
    <text evidence="1">The sequence shown here is derived from an EMBL/GenBank/DDBJ whole genome shotgun (WGS) entry which is preliminary data.</text>
</comment>
<dbReference type="SUPFAM" id="SSF54695">
    <property type="entry name" value="POZ domain"/>
    <property type="match status" value="1"/>
</dbReference>
<accession>A0A369K2Z1</accession>